<comment type="caution">
    <text evidence="1">The sequence shown here is derived from an EMBL/GenBank/DDBJ whole genome shotgun (WGS) entry which is preliminary data.</text>
</comment>
<name>A0A4C1XR95_EUMVA</name>
<organism evidence="1 2">
    <name type="scientific">Eumeta variegata</name>
    <name type="common">Bagworm moth</name>
    <name type="synonym">Eumeta japonica</name>
    <dbReference type="NCBI Taxonomy" id="151549"/>
    <lineage>
        <taxon>Eukaryota</taxon>
        <taxon>Metazoa</taxon>
        <taxon>Ecdysozoa</taxon>
        <taxon>Arthropoda</taxon>
        <taxon>Hexapoda</taxon>
        <taxon>Insecta</taxon>
        <taxon>Pterygota</taxon>
        <taxon>Neoptera</taxon>
        <taxon>Endopterygota</taxon>
        <taxon>Lepidoptera</taxon>
        <taxon>Glossata</taxon>
        <taxon>Ditrysia</taxon>
        <taxon>Tineoidea</taxon>
        <taxon>Psychidae</taxon>
        <taxon>Oiketicinae</taxon>
        <taxon>Eumeta</taxon>
    </lineage>
</organism>
<dbReference type="OrthoDB" id="6874995at2759"/>
<dbReference type="AlphaFoldDB" id="A0A4C1XR95"/>
<evidence type="ECO:0000313" key="2">
    <source>
        <dbReference type="Proteomes" id="UP000299102"/>
    </source>
</evidence>
<dbReference type="Proteomes" id="UP000299102">
    <property type="component" value="Unassembled WGS sequence"/>
</dbReference>
<dbReference type="PANTHER" id="PTHR21683:SF3">
    <property type="entry name" value="CILIA AND FLAGELLA ASSOCIATED PROTEIN 100"/>
    <property type="match status" value="1"/>
</dbReference>
<protein>
    <submittedName>
        <fullName evidence="1">Uncharacterized protein</fullName>
    </submittedName>
</protein>
<evidence type="ECO:0000313" key="1">
    <source>
        <dbReference type="EMBL" id="GBP66466.1"/>
    </source>
</evidence>
<proteinExistence type="predicted"/>
<gene>
    <name evidence="1" type="ORF">EVAR_51452_1</name>
</gene>
<keyword evidence="2" id="KW-1185">Reference proteome</keyword>
<reference evidence="1 2" key="1">
    <citation type="journal article" date="2019" name="Commun. Biol.">
        <title>The bagworm genome reveals a unique fibroin gene that provides high tensile strength.</title>
        <authorList>
            <person name="Kono N."/>
            <person name="Nakamura H."/>
            <person name="Ohtoshi R."/>
            <person name="Tomita M."/>
            <person name="Numata K."/>
            <person name="Arakawa K."/>
        </authorList>
    </citation>
    <scope>NUCLEOTIDE SEQUENCE [LARGE SCALE GENOMIC DNA]</scope>
</reference>
<sequence>MSCLKDKPKPIFPAKKLDVIFRRRNVPNSQYYFTNRKHALTFRKPIKPYVVPRTEKILSFIKYTEEKTKVTRKETLNKPVHEKDNVRLAQSRGIADRLLVEDPPDDVKVVLEIHPEFYGVIEGRPLRSADDIKVYISNLRTYAMSRQQIGYRRDLVLKIGRSMHEEESEFEEIFDNYKGHVKNFQRFLTEDYMKASAKVAAAENVYRELDARTTEYLGYVSKITLLNNILFKLDAIRGVLKLYRSFLLYVAPITWRQEHDERLQKKTMSIDIGTVAFSTNADVLDSVDVDVMIELASMELKDPPPSHLYFTEPDQMLYLFRTMELQSREYLTQLAVTDGPFRMVSKKIKELKESTKRELDYFQYYINRIEIDINRELHNEKHLQERIFKILNGSFYESVASPETLRLKICVEFVYEQVFGHCEEGHHNIQGPMTLLEVMYEEYNSKLDHLDFKIVKQAQIDFFARDLKMMKKAYMAQRELKAFAEMTNAMNKAFLPPAKFVRPTIGKFERKVSEVVEQKELTDEEKFRSLTQDEKDGLLYFTNFCQGKDPAPYLKDYYNYIEPVFR</sequence>
<dbReference type="PANTHER" id="PTHR21683">
    <property type="entry name" value="COILED-COIL DOMAIN-CONTAINING PROTEIN 42 LIKE-2-LIKE-RELATED"/>
    <property type="match status" value="1"/>
</dbReference>
<dbReference type="STRING" id="151549.A0A4C1XR95"/>
<dbReference type="InterPro" id="IPR051147">
    <property type="entry name" value="CFAP_domain-containing"/>
</dbReference>
<dbReference type="EMBL" id="BGZK01000957">
    <property type="protein sequence ID" value="GBP66466.1"/>
    <property type="molecule type" value="Genomic_DNA"/>
</dbReference>
<accession>A0A4C1XR95</accession>